<dbReference type="PANTHER" id="PTHR21013">
    <property type="entry name" value="ATP SYNTHASE MITOCHONDRIAL F1 COMPLEX ASSEMBLY FACTOR 2/ATP12 PROTEIN, MITOCHONDRIAL PRECURSOR"/>
    <property type="match status" value="1"/>
</dbReference>
<comment type="similarity">
    <text evidence="1">Belongs to the ATP12 family.</text>
</comment>
<dbReference type="AlphaFoldDB" id="A0A4R6AWD1"/>
<accession>A0A4R6AWD1</accession>
<comment type="caution">
    <text evidence="4">The sequence shown here is derived from an EMBL/GenBank/DDBJ whole genome shotgun (WGS) entry which is preliminary data.</text>
</comment>
<dbReference type="EMBL" id="SMZO01000023">
    <property type="protein sequence ID" value="TDL87118.1"/>
    <property type="molecule type" value="Genomic_DNA"/>
</dbReference>
<dbReference type="Pfam" id="PF07542">
    <property type="entry name" value="ATP12"/>
    <property type="match status" value="1"/>
</dbReference>
<dbReference type="GO" id="GO:0043461">
    <property type="term" value="P:proton-transporting ATP synthase complex assembly"/>
    <property type="evidence" value="ECO:0007669"/>
    <property type="project" value="InterPro"/>
</dbReference>
<dbReference type="InterPro" id="IPR042272">
    <property type="entry name" value="ATP12_ATP_synth-F1-assembly_N"/>
</dbReference>
<evidence type="ECO:0000256" key="1">
    <source>
        <dbReference type="ARBA" id="ARBA00008231"/>
    </source>
</evidence>
<dbReference type="InterPro" id="IPR023335">
    <property type="entry name" value="ATP12_ortho_dom_sf"/>
</dbReference>
<protein>
    <submittedName>
        <fullName evidence="4">ATPase</fullName>
    </submittedName>
</protein>
<reference evidence="4 5" key="1">
    <citation type="submission" date="2019-03" db="EMBL/GenBank/DDBJ databases">
        <title>Rhodobacteraceae bacterium SM1902, a new member of the family Rhodobacteraceae isolated from Yantai.</title>
        <authorList>
            <person name="Sun Y."/>
        </authorList>
    </citation>
    <scope>NUCLEOTIDE SEQUENCE [LARGE SCALE GENOMIC DNA]</scope>
    <source>
        <strain evidence="4 5">SM1902</strain>
    </source>
</reference>
<dbReference type="RefSeq" id="WP_133343025.1">
    <property type="nucleotide sequence ID" value="NZ_SMZO01000023.1"/>
</dbReference>
<keyword evidence="5" id="KW-1185">Reference proteome</keyword>
<evidence type="ECO:0000313" key="4">
    <source>
        <dbReference type="EMBL" id="TDL87118.1"/>
    </source>
</evidence>
<proteinExistence type="inferred from homology"/>
<organism evidence="4 5">
    <name type="scientific">Meridianimarinicoccus aquatilis</name>
    <dbReference type="NCBI Taxonomy" id="2552766"/>
    <lineage>
        <taxon>Bacteria</taxon>
        <taxon>Pseudomonadati</taxon>
        <taxon>Pseudomonadota</taxon>
        <taxon>Alphaproteobacteria</taxon>
        <taxon>Rhodobacterales</taxon>
        <taxon>Paracoccaceae</taxon>
        <taxon>Meridianimarinicoccus</taxon>
    </lineage>
</organism>
<gene>
    <name evidence="4" type="ORF">E2L05_11325</name>
</gene>
<keyword evidence="3" id="KW-0143">Chaperone</keyword>
<evidence type="ECO:0000313" key="5">
    <source>
        <dbReference type="Proteomes" id="UP000294562"/>
    </source>
</evidence>
<dbReference type="OrthoDB" id="9797825at2"/>
<sequence length="237" mass="25436">MTEWKQKRFWTSASVGEEADGYCILLDGRAIKTPSKAPLVVPAAALAGAIAAEWDAQAEAIDPNSMPLTRIANTAIDKVKVQQAEVAEILAAYGESDLLCYRAERPAELVARQAEAWDPLLVWAKEMLDAPLDVAAGVMYIPQPTASVAALSRRVEALDAFDLAPFHDLVALTGSLVIGLAALQGVRPVQDLWALSRIDETWQAEQWGHDDDAAATAAIKAASFADAARFYALRHAG</sequence>
<dbReference type="Gene3D" id="3.30.2180.10">
    <property type="entry name" value="ATP12-like"/>
    <property type="match status" value="1"/>
</dbReference>
<name>A0A4R6AWD1_9RHOB</name>
<evidence type="ECO:0000256" key="2">
    <source>
        <dbReference type="ARBA" id="ARBA00022946"/>
    </source>
</evidence>
<dbReference type="PANTHER" id="PTHR21013:SF10">
    <property type="entry name" value="ATP SYNTHASE MITOCHONDRIAL F1 COMPLEX ASSEMBLY FACTOR 2"/>
    <property type="match status" value="1"/>
</dbReference>
<dbReference type="InterPro" id="IPR011419">
    <property type="entry name" value="ATP12_ATP_synth-F1-assembly"/>
</dbReference>
<keyword evidence="2" id="KW-0809">Transit peptide</keyword>
<dbReference type="Gene3D" id="1.10.3580.10">
    <property type="entry name" value="ATP12 ATPase"/>
    <property type="match status" value="1"/>
</dbReference>
<dbReference type="SUPFAM" id="SSF160909">
    <property type="entry name" value="ATP12-like"/>
    <property type="match status" value="1"/>
</dbReference>
<dbReference type="Proteomes" id="UP000294562">
    <property type="component" value="Unassembled WGS sequence"/>
</dbReference>
<evidence type="ECO:0000256" key="3">
    <source>
        <dbReference type="ARBA" id="ARBA00023186"/>
    </source>
</evidence>